<name>A0A166PLJ5_9HYPO</name>
<feature type="compositionally biased region" description="Pro residues" evidence="1">
    <location>
        <begin position="345"/>
        <end position="359"/>
    </location>
</feature>
<proteinExistence type="predicted"/>
<gene>
    <name evidence="4" type="ORF">AAL_03554</name>
</gene>
<evidence type="ECO:0000256" key="1">
    <source>
        <dbReference type="SAM" id="MobiDB-lite"/>
    </source>
</evidence>
<evidence type="ECO:0000313" key="5">
    <source>
        <dbReference type="Proteomes" id="UP000078544"/>
    </source>
</evidence>
<keyword evidence="2" id="KW-1133">Transmembrane helix</keyword>
<accession>A0A166PLJ5</accession>
<dbReference type="InterPro" id="IPR043729">
    <property type="entry name" value="DUF5672"/>
</dbReference>
<evidence type="ECO:0000259" key="3">
    <source>
        <dbReference type="Pfam" id="PF18922"/>
    </source>
</evidence>
<dbReference type="Proteomes" id="UP000078544">
    <property type="component" value="Unassembled WGS sequence"/>
</dbReference>
<keyword evidence="2" id="KW-0472">Membrane</keyword>
<feature type="compositionally biased region" description="Basic and acidic residues" evidence="1">
    <location>
        <begin position="325"/>
        <end position="341"/>
    </location>
</feature>
<sequence length="359" mass="40355">MSKIHVVVSSSLLMVWWIIVIVYRYPILFNADCLNKQDGQGDMATATNHERARLNASKLALIIEPRPLPVLTPLILHMIAVVPPDWRFLFIGSSWSLYNVEQSHAIQVQRMLGKIDLLKLPKPWRLERDEDVSRMLTDVRFYDEFISGVAWLFKFEHDAILCSNSPASLDEWLSWSWAGRPRSMGRVADGLQPTNTTTTGLSIRQVSSIRRILSSHKRLNNTEPEDAWFHERIAASATETIAPFFQGSFSYRSEVTRKPVGYNVPRERFPIESGDGTTVGLLQEQLRYCPELSLILGPDAGRRPLCADDGDEGVGIASVDAAAKYEEAHGADEKEDGDGRSKRPIIPPESTPPSPLRYS</sequence>
<dbReference type="STRING" id="1081109.A0A166PLJ5"/>
<feature type="transmembrane region" description="Helical" evidence="2">
    <location>
        <begin position="7"/>
        <end position="25"/>
    </location>
</feature>
<comment type="caution">
    <text evidence="4">The sequence shown here is derived from an EMBL/GenBank/DDBJ whole genome shotgun (WGS) entry which is preliminary data.</text>
</comment>
<dbReference type="Pfam" id="PF18922">
    <property type="entry name" value="DUF5672"/>
    <property type="match status" value="1"/>
</dbReference>
<dbReference type="EMBL" id="AZGY01000006">
    <property type="protein sequence ID" value="KZZ97590.1"/>
    <property type="molecule type" value="Genomic_DNA"/>
</dbReference>
<protein>
    <recommendedName>
        <fullName evidence="3">DUF5672 domain-containing protein</fullName>
    </recommendedName>
</protein>
<evidence type="ECO:0000313" key="4">
    <source>
        <dbReference type="EMBL" id="KZZ97590.1"/>
    </source>
</evidence>
<dbReference type="AlphaFoldDB" id="A0A166PLJ5"/>
<evidence type="ECO:0000256" key="2">
    <source>
        <dbReference type="SAM" id="Phobius"/>
    </source>
</evidence>
<keyword evidence="2" id="KW-0812">Transmembrane</keyword>
<feature type="domain" description="DUF5672" evidence="3">
    <location>
        <begin position="115"/>
        <end position="239"/>
    </location>
</feature>
<organism evidence="4 5">
    <name type="scientific">Moelleriella libera RCEF 2490</name>
    <dbReference type="NCBI Taxonomy" id="1081109"/>
    <lineage>
        <taxon>Eukaryota</taxon>
        <taxon>Fungi</taxon>
        <taxon>Dikarya</taxon>
        <taxon>Ascomycota</taxon>
        <taxon>Pezizomycotina</taxon>
        <taxon>Sordariomycetes</taxon>
        <taxon>Hypocreomycetidae</taxon>
        <taxon>Hypocreales</taxon>
        <taxon>Clavicipitaceae</taxon>
        <taxon>Moelleriella</taxon>
    </lineage>
</organism>
<reference evidence="4 5" key="1">
    <citation type="journal article" date="2016" name="Genome Biol. Evol.">
        <title>Divergent and convergent evolution of fungal pathogenicity.</title>
        <authorList>
            <person name="Shang Y."/>
            <person name="Xiao G."/>
            <person name="Zheng P."/>
            <person name="Cen K."/>
            <person name="Zhan S."/>
            <person name="Wang C."/>
        </authorList>
    </citation>
    <scope>NUCLEOTIDE SEQUENCE [LARGE SCALE GENOMIC DNA]</scope>
    <source>
        <strain evidence="4 5">RCEF 2490</strain>
    </source>
</reference>
<keyword evidence="5" id="KW-1185">Reference proteome</keyword>
<dbReference type="OrthoDB" id="10025998at2759"/>
<feature type="region of interest" description="Disordered" evidence="1">
    <location>
        <begin position="325"/>
        <end position="359"/>
    </location>
</feature>